<comment type="cofactor">
    <cofactor evidence="1 7">
        <name>Zn(2+)</name>
        <dbReference type="ChEBI" id="CHEBI:29105"/>
    </cofactor>
</comment>
<evidence type="ECO:0000256" key="9">
    <source>
        <dbReference type="SAM" id="Phobius"/>
    </source>
</evidence>
<dbReference type="PANTHER" id="PTHR42940:SF7">
    <property type="entry name" value="ALCOHOL DEHYDROGENASE-LIKE N-TERMINAL DOMAIN-CONTAINING PROTEIN"/>
    <property type="match status" value="1"/>
</dbReference>
<keyword evidence="9" id="KW-0472">Membrane</keyword>
<dbReference type="Gene3D" id="1.50.10.10">
    <property type="match status" value="1"/>
</dbReference>
<accession>A0A0G4LI47</accession>
<dbReference type="InterPro" id="IPR013149">
    <property type="entry name" value="ADH-like_C"/>
</dbReference>
<sequence>MSTLPKTYKAWVVEKAGGPMVLKDLELKQPGPNQVLVRVRACGICHSDAGMSYGAFGDVFPRVPGHELVGDVVAVGEGVTRFSGGERVGGPWHGGHDLACRQCQRGQFQMCDHAAINGVTQDGGYAEYALLRSEAVVRIPKELDVAEVAPLLCAGVTVFNSIRKMQIEQGNLVAVQGIGGLGHLAVQYAFKMGYKVVVLSSGSAKEDFARKLGAHEYIDTSKDDPVKKLQELGGAALIVATAHNPKAISPLTAGLQPAGKLCILAPVGGLEINSLHLIGGGRSVWGWPSGHALDSEEAIAFASTHNVKCMIEKFPMSQAKEATDHMLQNKLHANQLAVISAGRLIDSKRLATVSRDGAKKIHQWGANWPSLLGSGNVSVLVPGLYEELIGTNHATGTPRRESAPSRTTGSSPLLPRAIDPPILKLMHLSASHPLPTDIWMRADSSVATGVLVPSEMDSGRGMVAAVHRIVSDNNIVRTKLINNETTPLQVGNGNFAFGVDTTGMQTYLPFNTMSVWAWHNDTEPSGGNKISDYTGVRMETHGRNVSYDIPDPKLPDVSQWLIGNPNRVNLGRIGLRYRNATLSAARISGTRQELDLWSGVITSTFTVDGRPVKVVTQGDFDSDAVVFDIDSELIRSGDLTVELDFPYPPIHSTRYKYEVFVGVYDFPANHTTRLTRSCEANTAHIRHEMQATRYSVNLRWPHKSPLSLQKVEPEGSTAVTAQRSTLAPASGKGEQKPTSLSFTAHFSPRKRLPDLPETIRARNTAGWHEYWDQGGFVDLTASTNPNATELQRRIITSQYHVRVNSAAKGESPQESGLMNNGWYGKFHMEMVVWHNAHWVSWGREEHFHNIFPALYEKLLPTSFARAKLMGWEGARWPKMTDTMTGRSSPGLINALLLWQQPHPMYMAMLAYKTKPTQETLERWDPILEATADYMASYAWYNESSGNYDLGPPSFGVTENTPPEDTPNLAYEVAYWRYGLDVAREWKRRLAQPVPEHWTTVASKLSKPPQVDGLYAVYEGVNSTWWQDPELNGDPRSLIMMQGILPNTPAVDEEVGRRTADKVWEVWTDQKIRGWGRPILAINSARVGNPERAIYHLTAYDYWKFDDAGFAIRGGDGGTPPPFMPGNAGFLLAVAYMAEGWEGSSSDAPGFPKKGGWVVKHEGLRKALPHRLINGPWPRHGTRSQPTTMFDVDHGIVSNSTRDLNAASPIVIFITIALYNAVELACIIFFTFKKRNGLYFWSFCVATFGLVPYSVGFLLKGLGINTRLIYLYVTMIVIGWSFLVTGQSVVLYSRLHLVDRDPRHLRFVLAMVITNAIICHIPVSILIYGANSSDPAGFLLVYSVYEKIQISIFFLQELIISIMYIVATTKLFRDSTLHAKSARKRMLWHLILVNIVVILLDITILGLEYAGYYELQTAYKALVYSIKLKLEFNILNGLIDLSGGRMGTSSGQNDYIFDGSQRVPACFDSLPAMAMDTIEVGGTLQDELARKGAIANPEIGRRYSAHVQTGREPAGEARSGTADGILIMKTTEVNIVRDSEIERQMKCLRRISTTSLPGTGSLELATTLEPGAGSASSSEIGFAKNGA</sequence>
<organism evidence="11 12">
    <name type="scientific">Verticillium longisporum</name>
    <name type="common">Verticillium dahliae var. longisporum</name>
    <dbReference type="NCBI Taxonomy" id="100787"/>
    <lineage>
        <taxon>Eukaryota</taxon>
        <taxon>Fungi</taxon>
        <taxon>Dikarya</taxon>
        <taxon>Ascomycota</taxon>
        <taxon>Pezizomycotina</taxon>
        <taxon>Sordariomycetes</taxon>
        <taxon>Hypocreomycetidae</taxon>
        <taxon>Glomerellales</taxon>
        <taxon>Plectosphaerellaceae</taxon>
        <taxon>Verticillium</taxon>
    </lineage>
</organism>
<evidence type="ECO:0000256" key="8">
    <source>
        <dbReference type="SAM" id="MobiDB-lite"/>
    </source>
</evidence>
<feature type="transmembrane region" description="Helical" evidence="9">
    <location>
        <begin position="1209"/>
        <end position="1230"/>
    </location>
</feature>
<dbReference type="SUPFAM" id="SSF48208">
    <property type="entry name" value="Six-hairpin glycosidases"/>
    <property type="match status" value="1"/>
</dbReference>
<dbReference type="InterPro" id="IPR008928">
    <property type="entry name" value="6-hairpin_glycosidase_sf"/>
</dbReference>
<feature type="transmembrane region" description="Helical" evidence="9">
    <location>
        <begin position="1386"/>
        <end position="1406"/>
    </location>
</feature>
<dbReference type="EMBL" id="CVQH01013002">
    <property type="protein sequence ID" value="CRK21599.1"/>
    <property type="molecule type" value="Genomic_DNA"/>
</dbReference>
<dbReference type="InterPro" id="IPR012341">
    <property type="entry name" value="6hp_glycosidase-like_sf"/>
</dbReference>
<dbReference type="Pfam" id="PF24802">
    <property type="entry name" value="DUF7703"/>
    <property type="match status" value="1"/>
</dbReference>
<dbReference type="InterPro" id="IPR036291">
    <property type="entry name" value="NAD(P)-bd_dom_sf"/>
</dbReference>
<keyword evidence="5" id="KW-0560">Oxidoreductase</keyword>
<comment type="similarity">
    <text evidence="2 7">Belongs to the zinc-containing alcohol dehydrogenase family.</text>
</comment>
<dbReference type="PROSITE" id="PS00059">
    <property type="entry name" value="ADH_ZINC"/>
    <property type="match status" value="1"/>
</dbReference>
<feature type="region of interest" description="Disordered" evidence="8">
    <location>
        <begin position="711"/>
        <end position="740"/>
    </location>
</feature>
<feature type="transmembrane region" description="Helical" evidence="9">
    <location>
        <begin position="1237"/>
        <end position="1256"/>
    </location>
</feature>
<dbReference type="Gene3D" id="3.90.180.10">
    <property type="entry name" value="Medium-chain alcohol dehydrogenases, catalytic domain"/>
    <property type="match status" value="1"/>
</dbReference>
<feature type="compositionally biased region" description="Polar residues" evidence="8">
    <location>
        <begin position="717"/>
        <end position="727"/>
    </location>
</feature>
<dbReference type="STRING" id="100787.A0A0G4LI47"/>
<feature type="transmembrane region" description="Helical" evidence="9">
    <location>
        <begin position="1347"/>
        <end position="1366"/>
    </location>
</feature>
<evidence type="ECO:0000256" key="2">
    <source>
        <dbReference type="ARBA" id="ARBA00008072"/>
    </source>
</evidence>
<dbReference type="GO" id="GO:0004022">
    <property type="term" value="F:alcohol dehydrogenase (NAD+) activity"/>
    <property type="evidence" value="ECO:0007669"/>
    <property type="project" value="TreeGrafter"/>
</dbReference>
<dbReference type="InterPro" id="IPR002328">
    <property type="entry name" value="ADH_Zn_CS"/>
</dbReference>
<dbReference type="Proteomes" id="UP000044602">
    <property type="component" value="Unassembled WGS sequence"/>
</dbReference>
<feature type="region of interest" description="Disordered" evidence="8">
    <location>
        <begin position="392"/>
        <end position="415"/>
    </location>
</feature>
<keyword evidence="4 7" id="KW-0862">Zinc</keyword>
<feature type="domain" description="Enoyl reductase (ER)" evidence="10">
    <location>
        <begin position="17"/>
        <end position="331"/>
    </location>
</feature>
<dbReference type="GO" id="GO:0005975">
    <property type="term" value="P:carbohydrate metabolic process"/>
    <property type="evidence" value="ECO:0007669"/>
    <property type="project" value="InterPro"/>
</dbReference>
<evidence type="ECO:0000256" key="1">
    <source>
        <dbReference type="ARBA" id="ARBA00001947"/>
    </source>
</evidence>
<proteinExistence type="inferred from homology"/>
<evidence type="ECO:0000256" key="6">
    <source>
        <dbReference type="ARBA" id="ARBA00023027"/>
    </source>
</evidence>
<dbReference type="Pfam" id="PF00107">
    <property type="entry name" value="ADH_zinc_N"/>
    <property type="match status" value="1"/>
</dbReference>
<dbReference type="SUPFAM" id="SSF51735">
    <property type="entry name" value="NAD(P)-binding Rossmann-fold domains"/>
    <property type="match status" value="1"/>
</dbReference>
<protein>
    <recommendedName>
        <fullName evidence="10">Enoyl reductase (ER) domain-containing protein</fullName>
    </recommendedName>
</protein>
<evidence type="ECO:0000256" key="3">
    <source>
        <dbReference type="ARBA" id="ARBA00022723"/>
    </source>
</evidence>
<dbReference type="SUPFAM" id="SSF50129">
    <property type="entry name" value="GroES-like"/>
    <property type="match status" value="1"/>
</dbReference>
<dbReference type="GO" id="GO:0005737">
    <property type="term" value="C:cytoplasm"/>
    <property type="evidence" value="ECO:0007669"/>
    <property type="project" value="TreeGrafter"/>
</dbReference>
<dbReference type="FunFam" id="3.40.50.720:FF:000039">
    <property type="entry name" value="Alcohol dehydrogenase AdhP"/>
    <property type="match status" value="1"/>
</dbReference>
<dbReference type="CDD" id="cd08296">
    <property type="entry name" value="CAD_like"/>
    <property type="match status" value="1"/>
</dbReference>
<keyword evidence="6" id="KW-0520">NAD</keyword>
<dbReference type="InterPro" id="IPR020843">
    <property type="entry name" value="ER"/>
</dbReference>
<evidence type="ECO:0000256" key="5">
    <source>
        <dbReference type="ARBA" id="ARBA00023002"/>
    </source>
</evidence>
<feature type="transmembrane region" description="Helical" evidence="9">
    <location>
        <begin position="1304"/>
        <end position="1327"/>
    </location>
</feature>
<dbReference type="SMART" id="SM00829">
    <property type="entry name" value="PKS_ER"/>
    <property type="match status" value="1"/>
</dbReference>
<keyword evidence="12" id="KW-1185">Reference proteome</keyword>
<dbReference type="InterPro" id="IPR056120">
    <property type="entry name" value="DUF7703"/>
</dbReference>
<keyword evidence="9" id="KW-0812">Transmembrane</keyword>
<dbReference type="InterPro" id="IPR013154">
    <property type="entry name" value="ADH-like_N"/>
</dbReference>
<name>A0A0G4LI47_VERLO</name>
<evidence type="ECO:0000256" key="7">
    <source>
        <dbReference type="RuleBase" id="RU361277"/>
    </source>
</evidence>
<dbReference type="PANTHER" id="PTHR42940">
    <property type="entry name" value="ALCOHOL DEHYDROGENASE 1-RELATED"/>
    <property type="match status" value="1"/>
</dbReference>
<feature type="transmembrane region" description="Helical" evidence="9">
    <location>
        <begin position="1268"/>
        <end position="1292"/>
    </location>
</feature>
<gene>
    <name evidence="11" type="ORF">BN1708_013182</name>
</gene>
<keyword evidence="9" id="KW-1133">Transmembrane helix</keyword>
<dbReference type="Pfam" id="PF08240">
    <property type="entry name" value="ADH_N"/>
    <property type="match status" value="1"/>
</dbReference>
<dbReference type="Gene3D" id="3.40.50.720">
    <property type="entry name" value="NAD(P)-binding Rossmann-like Domain"/>
    <property type="match status" value="1"/>
</dbReference>
<evidence type="ECO:0000313" key="12">
    <source>
        <dbReference type="Proteomes" id="UP000044602"/>
    </source>
</evidence>
<dbReference type="InterPro" id="IPR011032">
    <property type="entry name" value="GroES-like_sf"/>
</dbReference>
<evidence type="ECO:0000256" key="4">
    <source>
        <dbReference type="ARBA" id="ARBA00022833"/>
    </source>
</evidence>
<reference evidence="11 12" key="1">
    <citation type="submission" date="2015-05" db="EMBL/GenBank/DDBJ databases">
        <authorList>
            <person name="Wang D.B."/>
            <person name="Wang M."/>
        </authorList>
    </citation>
    <scope>NUCLEOTIDE SEQUENCE [LARGE SCALE GENOMIC DNA]</scope>
    <source>
        <strain evidence="11">VL1</strain>
    </source>
</reference>
<dbReference type="GO" id="GO:0008270">
    <property type="term" value="F:zinc ion binding"/>
    <property type="evidence" value="ECO:0007669"/>
    <property type="project" value="InterPro"/>
</dbReference>
<evidence type="ECO:0000313" key="11">
    <source>
        <dbReference type="EMBL" id="CRK21599.1"/>
    </source>
</evidence>
<feature type="region of interest" description="Disordered" evidence="8">
    <location>
        <begin position="1567"/>
        <end position="1586"/>
    </location>
</feature>
<evidence type="ECO:0000259" key="10">
    <source>
        <dbReference type="SMART" id="SM00829"/>
    </source>
</evidence>
<keyword evidence="3 7" id="KW-0479">Metal-binding</keyword>